<dbReference type="GO" id="GO:0003688">
    <property type="term" value="F:DNA replication origin binding"/>
    <property type="evidence" value="ECO:0007669"/>
    <property type="project" value="TreeGrafter"/>
</dbReference>
<name>A0A9P6HIH6_9AGAM</name>
<dbReference type="GO" id="GO:0005664">
    <property type="term" value="C:nuclear origin of replication recognition complex"/>
    <property type="evidence" value="ECO:0007669"/>
    <property type="project" value="InterPro"/>
</dbReference>
<comment type="caution">
    <text evidence="9">The sequence shown here is derived from an EMBL/GenBank/DDBJ whole genome shotgun (WGS) entry which is preliminary data.</text>
</comment>
<comment type="similarity">
    <text evidence="2">Belongs to the ORC3 family.</text>
</comment>
<evidence type="ECO:0000256" key="3">
    <source>
        <dbReference type="ARBA" id="ARBA00022705"/>
    </source>
</evidence>
<organism evidence="9 10">
    <name type="scientific">Thelephora terrestris</name>
    <dbReference type="NCBI Taxonomy" id="56493"/>
    <lineage>
        <taxon>Eukaryota</taxon>
        <taxon>Fungi</taxon>
        <taxon>Dikarya</taxon>
        <taxon>Basidiomycota</taxon>
        <taxon>Agaricomycotina</taxon>
        <taxon>Agaricomycetes</taxon>
        <taxon>Thelephorales</taxon>
        <taxon>Thelephoraceae</taxon>
        <taxon>Thelephora</taxon>
    </lineage>
</organism>
<reference evidence="9" key="1">
    <citation type="journal article" date="2020" name="Nat. Commun.">
        <title>Large-scale genome sequencing of mycorrhizal fungi provides insights into the early evolution of symbiotic traits.</title>
        <authorList>
            <person name="Miyauchi S."/>
            <person name="Kiss E."/>
            <person name="Kuo A."/>
            <person name="Drula E."/>
            <person name="Kohler A."/>
            <person name="Sanchez-Garcia M."/>
            <person name="Morin E."/>
            <person name="Andreopoulos B."/>
            <person name="Barry K.W."/>
            <person name="Bonito G."/>
            <person name="Buee M."/>
            <person name="Carver A."/>
            <person name="Chen C."/>
            <person name="Cichocki N."/>
            <person name="Clum A."/>
            <person name="Culley D."/>
            <person name="Crous P.W."/>
            <person name="Fauchery L."/>
            <person name="Girlanda M."/>
            <person name="Hayes R.D."/>
            <person name="Keri Z."/>
            <person name="LaButti K."/>
            <person name="Lipzen A."/>
            <person name="Lombard V."/>
            <person name="Magnuson J."/>
            <person name="Maillard F."/>
            <person name="Murat C."/>
            <person name="Nolan M."/>
            <person name="Ohm R.A."/>
            <person name="Pangilinan J."/>
            <person name="Pereira M.F."/>
            <person name="Perotto S."/>
            <person name="Peter M."/>
            <person name="Pfister S."/>
            <person name="Riley R."/>
            <person name="Sitrit Y."/>
            <person name="Stielow J.B."/>
            <person name="Szollosi G."/>
            <person name="Zifcakova L."/>
            <person name="Stursova M."/>
            <person name="Spatafora J.W."/>
            <person name="Tedersoo L."/>
            <person name="Vaario L.M."/>
            <person name="Yamada A."/>
            <person name="Yan M."/>
            <person name="Wang P."/>
            <person name="Xu J."/>
            <person name="Bruns T."/>
            <person name="Baldrian P."/>
            <person name="Vilgalys R."/>
            <person name="Dunand C."/>
            <person name="Henrissat B."/>
            <person name="Grigoriev I.V."/>
            <person name="Hibbett D."/>
            <person name="Nagy L.G."/>
            <person name="Martin F.M."/>
        </authorList>
    </citation>
    <scope>NUCLEOTIDE SEQUENCE</scope>
    <source>
        <strain evidence="9">UH-Tt-Lm1</strain>
    </source>
</reference>
<evidence type="ECO:0000259" key="8">
    <source>
        <dbReference type="Pfam" id="PF18137"/>
    </source>
</evidence>
<dbReference type="Pfam" id="PF07034">
    <property type="entry name" value="ORC3_N"/>
    <property type="match status" value="1"/>
</dbReference>
<reference evidence="9" key="2">
    <citation type="submission" date="2020-11" db="EMBL/GenBank/DDBJ databases">
        <authorList>
            <consortium name="DOE Joint Genome Institute"/>
            <person name="Kuo A."/>
            <person name="Miyauchi S."/>
            <person name="Kiss E."/>
            <person name="Drula E."/>
            <person name="Kohler A."/>
            <person name="Sanchez-Garcia M."/>
            <person name="Andreopoulos B."/>
            <person name="Barry K.W."/>
            <person name="Bonito G."/>
            <person name="Buee M."/>
            <person name="Carver A."/>
            <person name="Chen C."/>
            <person name="Cichocki N."/>
            <person name="Clum A."/>
            <person name="Culley D."/>
            <person name="Crous P.W."/>
            <person name="Fauchery L."/>
            <person name="Girlanda M."/>
            <person name="Hayes R."/>
            <person name="Keri Z."/>
            <person name="Labutti K."/>
            <person name="Lipzen A."/>
            <person name="Lombard V."/>
            <person name="Magnuson J."/>
            <person name="Maillard F."/>
            <person name="Morin E."/>
            <person name="Murat C."/>
            <person name="Nolan M."/>
            <person name="Ohm R."/>
            <person name="Pangilinan J."/>
            <person name="Pereira M."/>
            <person name="Perotto S."/>
            <person name="Peter M."/>
            <person name="Riley R."/>
            <person name="Sitrit Y."/>
            <person name="Stielow B."/>
            <person name="Szollosi G."/>
            <person name="Zifcakova L."/>
            <person name="Stursova M."/>
            <person name="Spatafora J.W."/>
            <person name="Tedersoo L."/>
            <person name="Vaario L.-M."/>
            <person name="Yamada A."/>
            <person name="Yan M."/>
            <person name="Wang P."/>
            <person name="Xu J."/>
            <person name="Bruns T."/>
            <person name="Baldrian P."/>
            <person name="Vilgalys R."/>
            <person name="Henrissat B."/>
            <person name="Grigoriev I.V."/>
            <person name="Hibbett D."/>
            <person name="Nagy L.G."/>
            <person name="Martin F.M."/>
        </authorList>
    </citation>
    <scope>NUCLEOTIDE SEQUENCE</scope>
    <source>
        <strain evidence="9">UH-Tt-Lm1</strain>
    </source>
</reference>
<evidence type="ECO:0000256" key="4">
    <source>
        <dbReference type="ARBA" id="ARBA00023125"/>
    </source>
</evidence>
<dbReference type="AlphaFoldDB" id="A0A9P6HIH6"/>
<dbReference type="Proteomes" id="UP000736335">
    <property type="component" value="Unassembled WGS sequence"/>
</dbReference>
<dbReference type="GO" id="GO:0006270">
    <property type="term" value="P:DNA replication initiation"/>
    <property type="evidence" value="ECO:0007669"/>
    <property type="project" value="TreeGrafter"/>
</dbReference>
<accession>A0A9P6HIH6</accession>
<dbReference type="EMBL" id="WIUZ02000004">
    <property type="protein sequence ID" value="KAF9788057.1"/>
    <property type="molecule type" value="Genomic_DNA"/>
</dbReference>
<feature type="domain" description="Origin recognition complex subunit 3 N-terminal" evidence="7">
    <location>
        <begin position="40"/>
        <end position="318"/>
    </location>
</feature>
<gene>
    <name evidence="9" type="ORF">BJ322DRAFT_1046801</name>
</gene>
<dbReference type="CDD" id="cd20704">
    <property type="entry name" value="Orc3"/>
    <property type="match status" value="1"/>
</dbReference>
<evidence type="ECO:0000313" key="10">
    <source>
        <dbReference type="Proteomes" id="UP000736335"/>
    </source>
</evidence>
<keyword evidence="10" id="KW-1185">Reference proteome</keyword>
<protein>
    <submittedName>
        <fullName evidence="9">Origin recognition complex subunit 3 N-terminus-domain-containing protein</fullName>
    </submittedName>
</protein>
<sequence length="722" mass="81769">MTPEQCLDDLSQTTVYIPYSEPGEEETESYSSCADKDLPGGYELRFDSYKQAWAKCFTRMQEVSHAIYSPVASNIVAQIREAFTNVLPGLPYPELPVFAVSGQSGDSPILQNVVVQLEDGNVEDDVTPARVAHLHPADCMNIMLTMKSMIHGFVSASPEGSTKRKSTASLAAYDIELLNAWYTYSVTEQEGMQLVVVMHDFEQFEPKVVQDLFNVCSLYIPRLPLVFVLALSSPPEPSYLHNTYPRATLALLRIHNITVTSHVEVVEQLLVKTFFDPAFDPGIMVGPVTLDFLHDYFTRHNRSIDVVTTILQLAFMKHVDEPLTLFLFDSNLNCSNEKSALRKLTKPESFPFLEYLFTRVLSSQTGQQQSRWKSDRNDLSSLLGVITDCRVNFHEQCQKFRVGFCLLLRVRKFVLDLGYKSVESGEDGESPMAIMSRGLRGRLTKDWKHLGSVIKKLNLDQLSGLLDALEWFFADLPDGVFEDEEKDRKWVERKRASLLGLGQASSDQGGQAFETLADEVGEWFVEYSAERLTRRLDEARLWDIWYTGSTPFPSELINPAPRAHITSALLHPESYADQIPCFAKSDGSVSNDVEGEAPAVWELPDTSILFRGYLEAGKMINVFDWYQSFAAVLETQRDKELRAGDQKKADGSPCDEAAHERRRDSDEEEMEDGEEMEDEKWGMEVQARFIRGVHELDFMGFLKHTGRKADHVTRTVFDVTEQ</sequence>
<dbReference type="GO" id="GO:0031261">
    <property type="term" value="C:DNA replication preinitiation complex"/>
    <property type="evidence" value="ECO:0007669"/>
    <property type="project" value="TreeGrafter"/>
</dbReference>
<evidence type="ECO:0000313" key="9">
    <source>
        <dbReference type="EMBL" id="KAF9788057.1"/>
    </source>
</evidence>
<feature type="region of interest" description="Disordered" evidence="6">
    <location>
        <begin position="641"/>
        <end position="681"/>
    </location>
</feature>
<feature type="domain" description="Origin recognition complex subunit 3 winged helix C-terminal" evidence="8">
    <location>
        <begin position="562"/>
        <end position="717"/>
    </location>
</feature>
<keyword evidence="3" id="KW-0235">DNA replication</keyword>
<feature type="compositionally biased region" description="Basic and acidic residues" evidence="6">
    <location>
        <begin position="641"/>
        <end position="665"/>
    </location>
</feature>
<dbReference type="Pfam" id="PF18137">
    <property type="entry name" value="WHD_ORC"/>
    <property type="match status" value="1"/>
</dbReference>
<dbReference type="InterPro" id="IPR045667">
    <property type="entry name" value="ORC3_N"/>
</dbReference>
<dbReference type="InterPro" id="IPR040855">
    <property type="entry name" value="ORC_WH_C"/>
</dbReference>
<keyword evidence="4" id="KW-0238">DNA-binding</keyword>
<dbReference type="OrthoDB" id="10265211at2759"/>
<dbReference type="PANTHER" id="PTHR12748">
    <property type="entry name" value="ORIGIN RECOGNITION COMPLEX SUBUNIT 3"/>
    <property type="match status" value="1"/>
</dbReference>
<evidence type="ECO:0000256" key="1">
    <source>
        <dbReference type="ARBA" id="ARBA00004123"/>
    </source>
</evidence>
<dbReference type="InterPro" id="IPR020795">
    <property type="entry name" value="ORC3"/>
</dbReference>
<evidence type="ECO:0000259" key="7">
    <source>
        <dbReference type="Pfam" id="PF07034"/>
    </source>
</evidence>
<comment type="subcellular location">
    <subcellularLocation>
        <location evidence="1">Nucleus</location>
    </subcellularLocation>
</comment>
<evidence type="ECO:0000256" key="5">
    <source>
        <dbReference type="ARBA" id="ARBA00023242"/>
    </source>
</evidence>
<feature type="compositionally biased region" description="Acidic residues" evidence="6">
    <location>
        <begin position="666"/>
        <end position="678"/>
    </location>
</feature>
<evidence type="ECO:0000256" key="2">
    <source>
        <dbReference type="ARBA" id="ARBA00010977"/>
    </source>
</evidence>
<proteinExistence type="inferred from homology"/>
<evidence type="ECO:0000256" key="6">
    <source>
        <dbReference type="SAM" id="MobiDB-lite"/>
    </source>
</evidence>
<dbReference type="PANTHER" id="PTHR12748:SF0">
    <property type="entry name" value="ORIGIN RECOGNITION COMPLEX SUBUNIT 3"/>
    <property type="match status" value="1"/>
</dbReference>
<dbReference type="GO" id="GO:0005656">
    <property type="term" value="C:nuclear pre-replicative complex"/>
    <property type="evidence" value="ECO:0007669"/>
    <property type="project" value="TreeGrafter"/>
</dbReference>
<keyword evidence="5" id="KW-0539">Nucleus</keyword>